<evidence type="ECO:0000313" key="2">
    <source>
        <dbReference type="EMBL" id="HHS30401.1"/>
    </source>
</evidence>
<proteinExistence type="predicted"/>
<feature type="compositionally biased region" description="Basic and acidic residues" evidence="1">
    <location>
        <begin position="1"/>
        <end position="12"/>
    </location>
</feature>
<accession>A0A7V6DQP9</accession>
<protein>
    <submittedName>
        <fullName evidence="2">Uncharacterized protein</fullName>
    </submittedName>
</protein>
<name>A0A7V6DQP9_9BACT</name>
<sequence>MADKPKPQEEFGGKGGSGDVTGKENLFVCPECDAEHAFPGHKPGEPLMCPKCAIPMKAKYVK</sequence>
<reference evidence="2" key="1">
    <citation type="journal article" date="2020" name="mSystems">
        <title>Genome- and Community-Level Interaction Insights into Carbon Utilization and Element Cycling Functions of Hydrothermarchaeota in Hydrothermal Sediment.</title>
        <authorList>
            <person name="Zhou Z."/>
            <person name="Liu Y."/>
            <person name="Xu W."/>
            <person name="Pan J."/>
            <person name="Luo Z.H."/>
            <person name="Li M."/>
        </authorList>
    </citation>
    <scope>NUCLEOTIDE SEQUENCE [LARGE SCALE GENOMIC DNA]</scope>
    <source>
        <strain evidence="2">SpSt-767</strain>
    </source>
</reference>
<dbReference type="EMBL" id="DTGR01000185">
    <property type="protein sequence ID" value="HHS30401.1"/>
    <property type="molecule type" value="Genomic_DNA"/>
</dbReference>
<gene>
    <name evidence="2" type="ORF">ENV52_11960</name>
</gene>
<comment type="caution">
    <text evidence="2">The sequence shown here is derived from an EMBL/GenBank/DDBJ whole genome shotgun (WGS) entry which is preliminary data.</text>
</comment>
<dbReference type="AlphaFoldDB" id="A0A7V6DQP9"/>
<organism evidence="2">
    <name type="scientific">Desulfobacca acetoxidans</name>
    <dbReference type="NCBI Taxonomy" id="60893"/>
    <lineage>
        <taxon>Bacteria</taxon>
        <taxon>Pseudomonadati</taxon>
        <taxon>Thermodesulfobacteriota</taxon>
        <taxon>Desulfobaccia</taxon>
        <taxon>Desulfobaccales</taxon>
        <taxon>Desulfobaccaceae</taxon>
        <taxon>Desulfobacca</taxon>
    </lineage>
</organism>
<evidence type="ECO:0000256" key="1">
    <source>
        <dbReference type="SAM" id="MobiDB-lite"/>
    </source>
</evidence>
<feature type="region of interest" description="Disordered" evidence="1">
    <location>
        <begin position="1"/>
        <end position="21"/>
    </location>
</feature>